<dbReference type="PANTHER" id="PTHR35089:SF1">
    <property type="entry name" value="CHAPERONE PROTEIN SKP"/>
    <property type="match status" value="1"/>
</dbReference>
<keyword evidence="1" id="KW-0175">Coiled coil</keyword>
<sequence length="181" mass="21078">MKLKILYIVLFVTFYGFSSFATDNKSILFVNRDKIMTEALVMKDIRSQIDARRSDLQKEFSNREESLHKDEDELAKQKSILSSEAFNAKVSEFKKKVDDLQKDITNKRSELENMYISSIEQVHDKIKQISEDIAKTSNTNIVLFLMDNQVLFYDSNIDISNQVLSKLNKELSRVDIKKSIH</sequence>
<dbReference type="Proteomes" id="UP001059985">
    <property type="component" value="Chromosome"/>
</dbReference>
<dbReference type="InterPro" id="IPR005632">
    <property type="entry name" value="Chaperone_Skp"/>
</dbReference>
<protein>
    <submittedName>
        <fullName evidence="2">OmpH family outer membrane protein</fullName>
    </submittedName>
</protein>
<dbReference type="GO" id="GO:0050821">
    <property type="term" value="P:protein stabilization"/>
    <property type="evidence" value="ECO:0007669"/>
    <property type="project" value="TreeGrafter"/>
</dbReference>
<dbReference type="GO" id="GO:0005829">
    <property type="term" value="C:cytosol"/>
    <property type="evidence" value="ECO:0007669"/>
    <property type="project" value="TreeGrafter"/>
</dbReference>
<accession>A0A9Q9C1H2</accession>
<proteinExistence type="predicted"/>
<dbReference type="RefSeq" id="WP_218193738.1">
    <property type="nucleotide sequence ID" value="NZ_CP054597.1"/>
</dbReference>
<dbReference type="EMBL" id="CP089286">
    <property type="protein sequence ID" value="UTO55739.1"/>
    <property type="molecule type" value="Genomic_DNA"/>
</dbReference>
<reference evidence="2" key="1">
    <citation type="journal article" date="2022" name="Microorganisms">
        <title>Assembly and Comparison of Ca. Neoehrlichia mikurensis Genomes.</title>
        <authorList>
            <person name="Azagi T."/>
            <person name="Dirks R.P."/>
            <person name="Yebra-Pimentel E.S."/>
            <person name="Schaap P.J."/>
            <person name="Koehorst J.J."/>
            <person name="Esser H.J."/>
            <person name="Sprong H."/>
        </authorList>
    </citation>
    <scope>NUCLEOTIDE SEQUENCE</scope>
    <source>
        <strain evidence="3">18-2804</strain>
        <strain evidence="2">18-2837</strain>
    </source>
</reference>
<gene>
    <name evidence="3" type="ORF">LUA81_01510</name>
    <name evidence="2" type="ORF">LUA82_01520</name>
</gene>
<dbReference type="AlphaFoldDB" id="A0A9Q9C1H2"/>
<dbReference type="EMBL" id="CP089285">
    <property type="protein sequence ID" value="UTO56656.1"/>
    <property type="molecule type" value="Genomic_DNA"/>
</dbReference>
<evidence type="ECO:0000313" key="2">
    <source>
        <dbReference type="EMBL" id="UTO55739.1"/>
    </source>
</evidence>
<evidence type="ECO:0000313" key="3">
    <source>
        <dbReference type="EMBL" id="UTO56656.1"/>
    </source>
</evidence>
<dbReference type="Proteomes" id="UP001059822">
    <property type="component" value="Chromosome"/>
</dbReference>
<organism evidence="2 4">
    <name type="scientific">Neoehrlichia mikurensis</name>
    <dbReference type="NCBI Taxonomy" id="89586"/>
    <lineage>
        <taxon>Bacteria</taxon>
        <taxon>Pseudomonadati</taxon>
        <taxon>Pseudomonadota</taxon>
        <taxon>Alphaproteobacteria</taxon>
        <taxon>Rickettsiales</taxon>
        <taxon>Anaplasmataceae</taxon>
        <taxon>Candidatus Neoehrlichia</taxon>
    </lineage>
</organism>
<dbReference type="SMART" id="SM00935">
    <property type="entry name" value="OmpH"/>
    <property type="match status" value="1"/>
</dbReference>
<dbReference type="GO" id="GO:0051082">
    <property type="term" value="F:unfolded protein binding"/>
    <property type="evidence" value="ECO:0007669"/>
    <property type="project" value="InterPro"/>
</dbReference>
<feature type="coiled-coil region" evidence="1">
    <location>
        <begin position="83"/>
        <end position="139"/>
    </location>
</feature>
<evidence type="ECO:0000313" key="5">
    <source>
        <dbReference type="Proteomes" id="UP001059985"/>
    </source>
</evidence>
<name>A0A9Q9C1H2_9RICK</name>
<dbReference type="PANTHER" id="PTHR35089">
    <property type="entry name" value="CHAPERONE PROTEIN SKP"/>
    <property type="match status" value="1"/>
</dbReference>
<evidence type="ECO:0000256" key="1">
    <source>
        <dbReference type="SAM" id="Coils"/>
    </source>
</evidence>
<dbReference type="Pfam" id="PF03938">
    <property type="entry name" value="OmpH"/>
    <property type="match status" value="1"/>
</dbReference>
<evidence type="ECO:0000313" key="4">
    <source>
        <dbReference type="Proteomes" id="UP001059822"/>
    </source>
</evidence>
<keyword evidence="5" id="KW-1185">Reference proteome</keyword>